<evidence type="ECO:0000256" key="1">
    <source>
        <dbReference type="ARBA" id="ARBA00004141"/>
    </source>
</evidence>
<reference evidence="8 9" key="1">
    <citation type="submission" date="2023-06" db="EMBL/GenBank/DDBJ databases">
        <title>SYSU T0a273.</title>
        <authorList>
            <person name="Gao L."/>
            <person name="Fang B.-Z."/>
            <person name="Li W.-J."/>
        </authorList>
    </citation>
    <scope>NUCLEOTIDE SEQUENCE [LARGE SCALE GENOMIC DNA]</scope>
    <source>
        <strain evidence="8 9">SYSU T0a273</strain>
    </source>
</reference>
<dbReference type="Proteomes" id="UP001172756">
    <property type="component" value="Unassembled WGS sequence"/>
</dbReference>
<keyword evidence="2 6" id="KW-0812">Transmembrane</keyword>
<evidence type="ECO:0000259" key="7">
    <source>
        <dbReference type="Pfam" id="PF04932"/>
    </source>
</evidence>
<evidence type="ECO:0000313" key="8">
    <source>
        <dbReference type="EMBL" id="MDN4484184.1"/>
    </source>
</evidence>
<accession>A0AB35MK27</accession>
<dbReference type="AlphaFoldDB" id="A0AB35MK27"/>
<evidence type="ECO:0000256" key="3">
    <source>
        <dbReference type="ARBA" id="ARBA00022989"/>
    </source>
</evidence>
<feature type="transmembrane region" description="Helical" evidence="6">
    <location>
        <begin position="48"/>
        <end position="70"/>
    </location>
</feature>
<dbReference type="InterPro" id="IPR007016">
    <property type="entry name" value="O-antigen_ligase-rel_domated"/>
</dbReference>
<feature type="region of interest" description="Disordered" evidence="5">
    <location>
        <begin position="405"/>
        <end position="441"/>
    </location>
</feature>
<feature type="transmembrane region" description="Helical" evidence="6">
    <location>
        <begin position="171"/>
        <end position="198"/>
    </location>
</feature>
<comment type="subcellular location">
    <subcellularLocation>
        <location evidence="1">Membrane</location>
        <topology evidence="1">Multi-pass membrane protein</topology>
    </subcellularLocation>
</comment>
<gene>
    <name evidence="8" type="ORF">QQ002_11590</name>
</gene>
<proteinExistence type="predicted"/>
<name>A0AB35MK27_9MICO</name>
<keyword evidence="3 6" id="KW-1133">Transmembrane helix</keyword>
<feature type="transmembrane region" description="Helical" evidence="6">
    <location>
        <begin position="111"/>
        <end position="129"/>
    </location>
</feature>
<feature type="transmembrane region" description="Helical" evidence="6">
    <location>
        <begin position="135"/>
        <end position="159"/>
    </location>
</feature>
<dbReference type="GO" id="GO:0016020">
    <property type="term" value="C:membrane"/>
    <property type="evidence" value="ECO:0007669"/>
    <property type="project" value="UniProtKB-SubCell"/>
</dbReference>
<protein>
    <recommendedName>
        <fullName evidence="7">O-antigen ligase-related domain-containing protein</fullName>
    </recommendedName>
</protein>
<evidence type="ECO:0000256" key="6">
    <source>
        <dbReference type="SAM" id="Phobius"/>
    </source>
</evidence>
<dbReference type="RefSeq" id="WP_301160829.1">
    <property type="nucleotide sequence ID" value="NZ_JAUHQB010000009.1"/>
</dbReference>
<dbReference type="EMBL" id="JAUHQB010000009">
    <property type="protein sequence ID" value="MDN4484184.1"/>
    <property type="molecule type" value="Genomic_DNA"/>
</dbReference>
<organism evidence="8 9">
    <name type="scientific">Demequina lignilytica</name>
    <dbReference type="NCBI Taxonomy" id="3051663"/>
    <lineage>
        <taxon>Bacteria</taxon>
        <taxon>Bacillati</taxon>
        <taxon>Actinomycetota</taxon>
        <taxon>Actinomycetes</taxon>
        <taxon>Micrococcales</taxon>
        <taxon>Demequinaceae</taxon>
        <taxon>Demequina</taxon>
    </lineage>
</organism>
<evidence type="ECO:0000256" key="2">
    <source>
        <dbReference type="ARBA" id="ARBA00022692"/>
    </source>
</evidence>
<sequence>MAIAFALATLSYTASTLSLGGIPVVLVLILLVGVAQAKWIVAALRDSAALRVLLVAWMIWSAITVLRLVLHDWSHYGTLALRDSVITFSFGALFVGAGAARRHEDESIHGVLRAGGWVLIAYGGLFLVGDLLPPAVLGFASFQNIGPTGVALVALGLWGTGKRMRISAVTIGIATMLVGQGRMSFLVLAALIAVYLIVPPHRERGSAPAVGASSLGRVATVVGVVLLSASALTLLAGLPGLSGRIGAISSDTVVALVTSVFDDSSELAGTRQDRERWWAHIGELMAADPDSYLVGLGLGPDLIDGFRSSDGVLVRKPHNDYLEAFARTGALGGLALVALVGTGVVATWRALSRDPAWSVAFGWAIGAATAAFAQPYFSYPHGSALFALVGGAAMASNAKWSRREHHGERTYLSRRRRTKTTSERRRGDSTRFGSAHRVRRT</sequence>
<comment type="caution">
    <text evidence="8">The sequence shown here is derived from an EMBL/GenBank/DDBJ whole genome shotgun (WGS) entry which is preliminary data.</text>
</comment>
<feature type="domain" description="O-antigen ligase-related" evidence="7">
    <location>
        <begin position="170"/>
        <end position="336"/>
    </location>
</feature>
<evidence type="ECO:0000256" key="4">
    <source>
        <dbReference type="ARBA" id="ARBA00023136"/>
    </source>
</evidence>
<feature type="transmembrane region" description="Helical" evidence="6">
    <location>
        <begin position="324"/>
        <end position="345"/>
    </location>
</feature>
<feature type="transmembrane region" description="Helical" evidence="6">
    <location>
        <begin position="76"/>
        <end position="99"/>
    </location>
</feature>
<keyword evidence="4 6" id="KW-0472">Membrane</keyword>
<feature type="transmembrane region" description="Helical" evidence="6">
    <location>
        <begin position="23"/>
        <end position="41"/>
    </location>
</feature>
<dbReference type="Pfam" id="PF04932">
    <property type="entry name" value="Wzy_C"/>
    <property type="match status" value="1"/>
</dbReference>
<evidence type="ECO:0000313" key="9">
    <source>
        <dbReference type="Proteomes" id="UP001172756"/>
    </source>
</evidence>
<evidence type="ECO:0000256" key="5">
    <source>
        <dbReference type="SAM" id="MobiDB-lite"/>
    </source>
</evidence>
<feature type="compositionally biased region" description="Basic and acidic residues" evidence="5">
    <location>
        <begin position="420"/>
        <end position="429"/>
    </location>
</feature>
<feature type="transmembrane region" description="Helical" evidence="6">
    <location>
        <begin position="218"/>
        <end position="238"/>
    </location>
</feature>